<organism evidence="1 2">
    <name type="scientific">Limosilactobacillus coleohominis 101-4-CHN</name>
    <dbReference type="NCBI Taxonomy" id="575594"/>
    <lineage>
        <taxon>Bacteria</taxon>
        <taxon>Bacillati</taxon>
        <taxon>Bacillota</taxon>
        <taxon>Bacilli</taxon>
        <taxon>Lactobacillales</taxon>
        <taxon>Lactobacillaceae</taxon>
        <taxon>Limosilactobacillus</taxon>
    </lineage>
</organism>
<keyword evidence="1" id="KW-0378">Hydrolase</keyword>
<proteinExistence type="predicted"/>
<dbReference type="InterPro" id="IPR000150">
    <property type="entry name" value="Cof"/>
</dbReference>
<dbReference type="NCBIfam" id="TIGR01484">
    <property type="entry name" value="HAD-SF-IIB"/>
    <property type="match status" value="1"/>
</dbReference>
<sequence>MRNESMLKYLISDMDHTLLHNDGRLDLPTISAVRQSSIKLCLASARNPYSMVEFINQLGLTGPQLAMNGALIFQVYAGKVQVLRECAISRELARQLAIELQSLYPEVDFTWITRDHWYIPKMTPAMREEMKYSGVQPVIGRQLQDTAAPDQIVLIIKDQQLFSEVQHHLQQRFSDLSIHSSGDGYLTINAAGVNKGNLVQYLIDHGIQRSEIAGVGDDQNDLPLLQVVGHSLAVANAIPEVKTQVTEVINSNEEDGIAQFLSQFID</sequence>
<dbReference type="AlphaFoldDB" id="C7XW74"/>
<dbReference type="Pfam" id="PF08282">
    <property type="entry name" value="Hydrolase_3"/>
    <property type="match status" value="1"/>
</dbReference>
<gene>
    <name evidence="1" type="ORF">HMPREF0501_01139</name>
</gene>
<name>C7XW74_9LACO</name>
<dbReference type="InterPro" id="IPR023214">
    <property type="entry name" value="HAD_sf"/>
</dbReference>
<dbReference type="GO" id="GO:0000287">
    <property type="term" value="F:magnesium ion binding"/>
    <property type="evidence" value="ECO:0007669"/>
    <property type="project" value="TreeGrafter"/>
</dbReference>
<dbReference type="InterPro" id="IPR006379">
    <property type="entry name" value="HAD-SF_hydro_IIB"/>
</dbReference>
<dbReference type="HOGENOM" id="CLU_044146_1_1_9"/>
<dbReference type="Gene3D" id="3.30.1240.10">
    <property type="match status" value="1"/>
</dbReference>
<dbReference type="eggNOG" id="COG0561">
    <property type="taxonomic scope" value="Bacteria"/>
</dbReference>
<keyword evidence="2" id="KW-1185">Reference proteome</keyword>
<dbReference type="Gene3D" id="3.40.50.1000">
    <property type="entry name" value="HAD superfamily/HAD-like"/>
    <property type="match status" value="1"/>
</dbReference>
<protein>
    <submittedName>
        <fullName evidence="1">Cof-like hydrolase</fullName>
    </submittedName>
</protein>
<dbReference type="PANTHER" id="PTHR10000:SF8">
    <property type="entry name" value="HAD SUPERFAMILY HYDROLASE-LIKE, TYPE 3"/>
    <property type="match status" value="1"/>
</dbReference>
<evidence type="ECO:0000313" key="2">
    <source>
        <dbReference type="Proteomes" id="UP000003987"/>
    </source>
</evidence>
<dbReference type="Proteomes" id="UP000003987">
    <property type="component" value="Unassembled WGS sequence"/>
</dbReference>
<dbReference type="PANTHER" id="PTHR10000">
    <property type="entry name" value="PHOSPHOSERINE PHOSPHATASE"/>
    <property type="match status" value="1"/>
</dbReference>
<reference evidence="1 2" key="1">
    <citation type="submission" date="2009-06" db="EMBL/GenBank/DDBJ databases">
        <title>The Genome Sequence of Lactobacillus coleohominis strain 101-4-CHN.</title>
        <authorList>
            <consortium name="The Broad Institute Genome Sequencing Platform"/>
            <person name="Ward D."/>
            <person name="Young S.K."/>
            <person name="Zeng Q."/>
            <person name="Koehrsen M."/>
            <person name="Alvarado L."/>
            <person name="Berlin A."/>
            <person name="Borenstein D."/>
            <person name="Chen Z."/>
            <person name="Engels R."/>
            <person name="Freedman E."/>
            <person name="Gellesch M."/>
            <person name="Goldberg J."/>
            <person name="Griggs A."/>
            <person name="Gujja S."/>
            <person name="Heiman D."/>
            <person name="Hepburn T."/>
            <person name="Howarth C."/>
            <person name="Jen D."/>
            <person name="Larson L."/>
            <person name="Lewis B."/>
            <person name="Mehta T."/>
            <person name="Park D."/>
            <person name="Pearson M."/>
            <person name="Roberts A."/>
            <person name="Saif S."/>
            <person name="Shea T."/>
            <person name="Shenoy N."/>
            <person name="Sisk P."/>
            <person name="Stolte C."/>
            <person name="Sykes S."/>
            <person name="Walk T."/>
            <person name="White J."/>
            <person name="Yandava C."/>
            <person name="Liu Y."/>
            <person name="Xu Q."/>
            <person name="Lander E."/>
            <person name="Nusbaum C."/>
            <person name="Galagan J."/>
            <person name="Birren B."/>
        </authorList>
    </citation>
    <scope>NUCLEOTIDE SEQUENCE [LARGE SCALE GENOMIC DNA]</scope>
    <source>
        <strain evidence="1 2">101-4-CHN</strain>
    </source>
</reference>
<dbReference type="SUPFAM" id="SSF56784">
    <property type="entry name" value="HAD-like"/>
    <property type="match status" value="1"/>
</dbReference>
<accession>C7XW74</accession>
<dbReference type="InterPro" id="IPR036412">
    <property type="entry name" value="HAD-like_sf"/>
</dbReference>
<dbReference type="STRING" id="575594.HMPREF0501_01139"/>
<dbReference type="GO" id="GO:0016791">
    <property type="term" value="F:phosphatase activity"/>
    <property type="evidence" value="ECO:0007669"/>
    <property type="project" value="UniProtKB-ARBA"/>
</dbReference>
<dbReference type="EMBL" id="GG698804">
    <property type="protein sequence ID" value="EEU30134.1"/>
    <property type="molecule type" value="Genomic_DNA"/>
</dbReference>
<dbReference type="NCBIfam" id="TIGR00099">
    <property type="entry name" value="Cof-subfamily"/>
    <property type="match status" value="1"/>
</dbReference>
<evidence type="ECO:0000313" key="1">
    <source>
        <dbReference type="EMBL" id="EEU30134.1"/>
    </source>
</evidence>
<dbReference type="GO" id="GO:0005829">
    <property type="term" value="C:cytosol"/>
    <property type="evidence" value="ECO:0007669"/>
    <property type="project" value="TreeGrafter"/>
</dbReference>